<sequence length="290" mass="31886">MYATTSAFRPPSALRTESRGAHFDHQDRVTTNPAVSNNASPPSFVGTSPTDAFFGGPSNFANHKALLKSPSHRQKKYRQAQHEAEKQQAHHCQGLSLTDLQSTQSPLTRELVDRVVAKSDSIYGDALSRLSDIHKELSSIIAETKTEDDRVLSLLEDNHRKTAKPPSDTRIGDVRTDGGILVGERVLFVKIRIDTVQNEVAHLWSQWECAQKGIDDIFAELTSDRSSEGAQTGSVASVQESLASEMAKFGEELTGILEDAHEEARASEKGFSKKINAVMSALLQQYLLED</sequence>
<feature type="compositionally biased region" description="Basic residues" evidence="1">
    <location>
        <begin position="70"/>
        <end position="79"/>
    </location>
</feature>
<keyword evidence="3" id="KW-1185">Reference proteome</keyword>
<dbReference type="Proteomes" id="UP001140453">
    <property type="component" value="Unassembled WGS sequence"/>
</dbReference>
<evidence type="ECO:0000313" key="2">
    <source>
        <dbReference type="EMBL" id="KAJ4396716.1"/>
    </source>
</evidence>
<dbReference type="AlphaFoldDB" id="A0A9W8Z0P4"/>
<reference evidence="2" key="1">
    <citation type="submission" date="2022-10" db="EMBL/GenBank/DDBJ databases">
        <title>Tapping the CABI collections for fungal endophytes: first genome assemblies for Collariella, Neodidymelliopsis, Ascochyta clinopodiicola, Didymella pomorum, Didymosphaeria variabile, Neocosmospora piperis and Neocucurbitaria cava.</title>
        <authorList>
            <person name="Hill R."/>
        </authorList>
    </citation>
    <scope>NUCLEOTIDE SEQUENCE</scope>
    <source>
        <strain evidence="2">IMI 355082</strain>
    </source>
</reference>
<organism evidence="2 3">
    <name type="scientific">Gnomoniopsis smithogilvyi</name>
    <dbReference type="NCBI Taxonomy" id="1191159"/>
    <lineage>
        <taxon>Eukaryota</taxon>
        <taxon>Fungi</taxon>
        <taxon>Dikarya</taxon>
        <taxon>Ascomycota</taxon>
        <taxon>Pezizomycotina</taxon>
        <taxon>Sordariomycetes</taxon>
        <taxon>Sordariomycetidae</taxon>
        <taxon>Diaporthales</taxon>
        <taxon>Gnomoniaceae</taxon>
        <taxon>Gnomoniopsis</taxon>
    </lineage>
</organism>
<protein>
    <submittedName>
        <fullName evidence="2">Uncharacterized protein</fullName>
    </submittedName>
</protein>
<dbReference type="OrthoDB" id="5233115at2759"/>
<gene>
    <name evidence="2" type="ORF">N0V93_000937</name>
</gene>
<accession>A0A9W8Z0P4</accession>
<feature type="region of interest" description="Disordered" evidence="1">
    <location>
        <begin position="69"/>
        <end position="92"/>
    </location>
</feature>
<evidence type="ECO:0000313" key="3">
    <source>
        <dbReference type="Proteomes" id="UP001140453"/>
    </source>
</evidence>
<name>A0A9W8Z0P4_9PEZI</name>
<feature type="region of interest" description="Disordered" evidence="1">
    <location>
        <begin position="1"/>
        <end position="24"/>
    </location>
</feature>
<proteinExistence type="predicted"/>
<evidence type="ECO:0000256" key="1">
    <source>
        <dbReference type="SAM" id="MobiDB-lite"/>
    </source>
</evidence>
<comment type="caution">
    <text evidence="2">The sequence shown here is derived from an EMBL/GenBank/DDBJ whole genome shotgun (WGS) entry which is preliminary data.</text>
</comment>
<dbReference type="EMBL" id="JAPEVB010000001">
    <property type="protein sequence ID" value="KAJ4396716.1"/>
    <property type="molecule type" value="Genomic_DNA"/>
</dbReference>
<feature type="region of interest" description="Disordered" evidence="1">
    <location>
        <begin position="31"/>
        <end position="50"/>
    </location>
</feature>